<organism evidence="2 3">
    <name type="scientific">Thalassiosira oceanica</name>
    <name type="common">Marine diatom</name>
    <dbReference type="NCBI Taxonomy" id="159749"/>
    <lineage>
        <taxon>Eukaryota</taxon>
        <taxon>Sar</taxon>
        <taxon>Stramenopiles</taxon>
        <taxon>Ochrophyta</taxon>
        <taxon>Bacillariophyta</taxon>
        <taxon>Coscinodiscophyceae</taxon>
        <taxon>Thalassiosirophycidae</taxon>
        <taxon>Thalassiosirales</taxon>
        <taxon>Thalassiosiraceae</taxon>
        <taxon>Thalassiosira</taxon>
    </lineage>
</organism>
<sequence length="57" mass="5536">GAGEEGRAAGDHGTVEPAPRLRGGGVDRGTVQRESGTARGDGERTVAAYGRGGEGGG</sequence>
<feature type="region of interest" description="Disordered" evidence="1">
    <location>
        <begin position="1"/>
        <end position="57"/>
    </location>
</feature>
<dbReference type="AlphaFoldDB" id="K0RKB8"/>
<evidence type="ECO:0000256" key="1">
    <source>
        <dbReference type="SAM" id="MobiDB-lite"/>
    </source>
</evidence>
<dbReference type="Proteomes" id="UP000266841">
    <property type="component" value="Unassembled WGS sequence"/>
</dbReference>
<feature type="compositionally biased region" description="Basic and acidic residues" evidence="1">
    <location>
        <begin position="1"/>
        <end position="14"/>
    </location>
</feature>
<protein>
    <submittedName>
        <fullName evidence="2">Uncharacterized protein</fullName>
    </submittedName>
</protein>
<comment type="caution">
    <text evidence="2">The sequence shown here is derived from an EMBL/GenBank/DDBJ whole genome shotgun (WGS) entry which is preliminary data.</text>
</comment>
<proteinExistence type="predicted"/>
<gene>
    <name evidence="2" type="ORF">THAOC_26865</name>
</gene>
<reference evidence="2 3" key="1">
    <citation type="journal article" date="2012" name="Genome Biol.">
        <title>Genome and low-iron response of an oceanic diatom adapted to chronic iron limitation.</title>
        <authorList>
            <person name="Lommer M."/>
            <person name="Specht M."/>
            <person name="Roy A.S."/>
            <person name="Kraemer L."/>
            <person name="Andreson R."/>
            <person name="Gutowska M.A."/>
            <person name="Wolf J."/>
            <person name="Bergner S.V."/>
            <person name="Schilhabel M.B."/>
            <person name="Klostermeier U.C."/>
            <person name="Beiko R.G."/>
            <person name="Rosenstiel P."/>
            <person name="Hippler M."/>
            <person name="Laroche J."/>
        </authorList>
    </citation>
    <scope>NUCLEOTIDE SEQUENCE [LARGE SCALE GENOMIC DNA]</scope>
    <source>
        <strain evidence="2 3">CCMP1005</strain>
    </source>
</reference>
<evidence type="ECO:0000313" key="2">
    <source>
        <dbReference type="EMBL" id="EJK53650.1"/>
    </source>
</evidence>
<name>K0RKB8_THAOC</name>
<dbReference type="EMBL" id="AGNL01037363">
    <property type="protein sequence ID" value="EJK53650.1"/>
    <property type="molecule type" value="Genomic_DNA"/>
</dbReference>
<evidence type="ECO:0000313" key="3">
    <source>
        <dbReference type="Proteomes" id="UP000266841"/>
    </source>
</evidence>
<accession>K0RKB8</accession>
<feature type="non-terminal residue" evidence="2">
    <location>
        <position position="1"/>
    </location>
</feature>
<keyword evidence="3" id="KW-1185">Reference proteome</keyword>